<keyword evidence="6" id="KW-1185">Reference proteome</keyword>
<feature type="compositionally biased region" description="Basic and acidic residues" evidence="1">
    <location>
        <begin position="243"/>
        <end position="252"/>
    </location>
</feature>
<keyword evidence="2" id="KW-0812">Transmembrane</keyword>
<dbReference type="PANTHER" id="PTHR45662">
    <property type="entry name" value="PHOSPHATIDYLINOSITIDE PHOSPHATASE SAC1"/>
    <property type="match status" value="1"/>
</dbReference>
<sequence>MKRLLSFNRAGSSKNPVPASPVNPASTAPGGSHTTGLQPKYVLPPLPHPCPHEHIAIIATDRGLLLRPHFLSETHVESYVCIPWGKNATVEELPHGEEFDHIDWSESVVVYGIVGILSLFTASYLLIVTARAEVGHLFDPRHTVYSVKGITSIPLTEDLARPILSSLAARNSTDARVSLAPPTSRPETPSVDAELLSASQRTPAETLFSAKSVMSPNNAGTPPPRVTFAAEPNIKIMTPHTSHGFDEHEQGKVEGAPPSPSASVTSVASSAPSTFSVNTESVAKTLAARLSFWNRLPKRSSAAPTASEQQDADEDPETGTNADEDHARLSLDKMMKENNDEPAQVVESILQTTAPAPATQEEKRSELEDKILREVIREYTKGGMYFAYAFDITRSLQHKHEMIAKAKTQSALLEELNALDENKRLSSVGEKIEVLAEPSPTLPLWRRVDRQFWWNEWLSRPFIDAGVHPYVLPIMQGYYQIASFHVPREPVASEEGDAALVDYAVVSRRSRDRAGLRYQRRGIDDDANVANFVETETIMRVEREGFSNVFSHVQIRGSIPLYWKQEGYSLKPAPQLAPDRTHDQNLDAIRRHFKKTLPVYGPHTIVNLAEQHGKEAQVTDAYRDYVKELDDKQIQYHAYDFHTETKGMKYENISKLITQLERVFENQGYFWISNNTIMSRQHGIYRVNCIDCLDRTNVVESAFARHVLDRQLGAVALLDPSEDKATRTETDIVFNDAWANNGDAISREYAGTSALKGDYTRTGKRDLTGMLNDGVNSLARMYASTFADWFSQAVIDFMLGNRTISVFSEFLNRLQSSDPRDLIRISKIRADAIATCVSRVLPEGERLLSGWTVFSPTELNTKVGDKFEEKVLLLTMKALYIISYDYTLEKVKMYTRVPLKDIEDITKGAYILSPLEEASRDPEQNSGFVVTWRNVGQDTRVTSYSIRNSLDLSSPLVPDLPPLSPRLSRRASAPAPQRKPTLSALLSKAAVPVAEGDSSFVAFKMLPIDPTRTRRDTGSFIEPADELAGATNCKQAADMIVSTIRQACVEAGGAQGDNFIAEEDIVSLADAQRMTSVYAKMEYGVKRLLWLGGS</sequence>
<feature type="compositionally biased region" description="Low complexity" evidence="1">
    <location>
        <begin position="261"/>
        <end position="274"/>
    </location>
</feature>
<dbReference type="Proteomes" id="UP000814176">
    <property type="component" value="Unassembled WGS sequence"/>
</dbReference>
<dbReference type="RefSeq" id="XP_047784236.1">
    <property type="nucleotide sequence ID" value="XM_047922543.1"/>
</dbReference>
<feature type="domain" description="HSac2" evidence="4">
    <location>
        <begin position="823"/>
        <end position="986"/>
    </location>
</feature>
<reference evidence="5 6" key="1">
    <citation type="journal article" date="2021" name="Environ. Microbiol.">
        <title>Gene family expansions and transcriptome signatures uncover fungal adaptations to wood decay.</title>
        <authorList>
            <person name="Hage H."/>
            <person name="Miyauchi S."/>
            <person name="Viragh M."/>
            <person name="Drula E."/>
            <person name="Min B."/>
            <person name="Chaduli D."/>
            <person name="Navarro D."/>
            <person name="Favel A."/>
            <person name="Norest M."/>
            <person name="Lesage-Meessen L."/>
            <person name="Balint B."/>
            <person name="Merenyi Z."/>
            <person name="de Eugenio L."/>
            <person name="Morin E."/>
            <person name="Martinez A.T."/>
            <person name="Baldrian P."/>
            <person name="Stursova M."/>
            <person name="Martinez M.J."/>
            <person name="Novotny C."/>
            <person name="Magnuson J.K."/>
            <person name="Spatafora J.W."/>
            <person name="Maurice S."/>
            <person name="Pangilinan J."/>
            <person name="Andreopoulos W."/>
            <person name="LaButti K."/>
            <person name="Hundley H."/>
            <person name="Na H."/>
            <person name="Kuo A."/>
            <person name="Barry K."/>
            <person name="Lipzen A."/>
            <person name="Henrissat B."/>
            <person name="Riley R."/>
            <person name="Ahrendt S."/>
            <person name="Nagy L.G."/>
            <person name="Grigoriev I.V."/>
            <person name="Martin F."/>
            <person name="Rosso M.N."/>
        </authorList>
    </citation>
    <scope>NUCLEOTIDE SEQUENCE [LARGE SCALE GENOMIC DNA]</scope>
    <source>
        <strain evidence="5 6">CIRM-BRFM 1785</strain>
    </source>
</reference>
<feature type="region of interest" description="Disordered" evidence="1">
    <location>
        <begin position="238"/>
        <end position="276"/>
    </location>
</feature>
<evidence type="ECO:0000256" key="2">
    <source>
        <dbReference type="SAM" id="Phobius"/>
    </source>
</evidence>
<feature type="region of interest" description="Disordered" evidence="1">
    <location>
        <begin position="299"/>
        <end position="323"/>
    </location>
</feature>
<proteinExistence type="predicted"/>
<evidence type="ECO:0000256" key="1">
    <source>
        <dbReference type="SAM" id="MobiDB-lite"/>
    </source>
</evidence>
<dbReference type="PROSITE" id="PS51791">
    <property type="entry name" value="HSAC2"/>
    <property type="match status" value="1"/>
</dbReference>
<protein>
    <submittedName>
        <fullName evidence="5">SacI homology domain-containing protein</fullName>
    </submittedName>
</protein>
<evidence type="ECO:0000313" key="6">
    <source>
        <dbReference type="Proteomes" id="UP000814176"/>
    </source>
</evidence>
<organism evidence="5 6">
    <name type="scientific">Rhodofomes roseus</name>
    <dbReference type="NCBI Taxonomy" id="34475"/>
    <lineage>
        <taxon>Eukaryota</taxon>
        <taxon>Fungi</taxon>
        <taxon>Dikarya</taxon>
        <taxon>Basidiomycota</taxon>
        <taxon>Agaricomycotina</taxon>
        <taxon>Agaricomycetes</taxon>
        <taxon>Polyporales</taxon>
        <taxon>Rhodofomes</taxon>
    </lineage>
</organism>
<dbReference type="PANTHER" id="PTHR45662:SF7">
    <property type="entry name" value="SACI DOMAIN PROTEIN (AFU_ORTHOLOGUE AFUA_1G15890)"/>
    <property type="match status" value="1"/>
</dbReference>
<keyword evidence="2" id="KW-0472">Membrane</keyword>
<comment type="caution">
    <text evidence="5">The sequence shown here is derived from an EMBL/GenBank/DDBJ whole genome shotgun (WGS) entry which is preliminary data.</text>
</comment>
<dbReference type="InterPro" id="IPR002013">
    <property type="entry name" value="SAC_dom"/>
</dbReference>
<keyword evidence="2" id="KW-1133">Transmembrane helix</keyword>
<dbReference type="Pfam" id="PF12456">
    <property type="entry name" value="hSac2"/>
    <property type="match status" value="1"/>
</dbReference>
<dbReference type="InterPro" id="IPR022158">
    <property type="entry name" value="Inositol_phosphatase"/>
</dbReference>
<accession>A0ABQ8KXC8</accession>
<evidence type="ECO:0000259" key="3">
    <source>
        <dbReference type="PROSITE" id="PS50275"/>
    </source>
</evidence>
<dbReference type="GeneID" id="72003275"/>
<feature type="transmembrane region" description="Helical" evidence="2">
    <location>
        <begin position="108"/>
        <end position="127"/>
    </location>
</feature>
<feature type="domain" description="SAC" evidence="3">
    <location>
        <begin position="375"/>
        <end position="751"/>
    </location>
</feature>
<dbReference type="PROSITE" id="PS50275">
    <property type="entry name" value="SAC"/>
    <property type="match status" value="1"/>
</dbReference>
<dbReference type="EMBL" id="JADCUA010000002">
    <property type="protein sequence ID" value="KAH9843189.1"/>
    <property type="molecule type" value="Genomic_DNA"/>
</dbReference>
<dbReference type="Pfam" id="PF02383">
    <property type="entry name" value="Syja_N"/>
    <property type="match status" value="1"/>
</dbReference>
<evidence type="ECO:0000259" key="4">
    <source>
        <dbReference type="PROSITE" id="PS51791"/>
    </source>
</evidence>
<feature type="region of interest" description="Disordered" evidence="1">
    <location>
        <begin position="1"/>
        <end position="38"/>
    </location>
</feature>
<evidence type="ECO:0000313" key="5">
    <source>
        <dbReference type="EMBL" id="KAH9843189.1"/>
    </source>
</evidence>
<dbReference type="InterPro" id="IPR034753">
    <property type="entry name" value="hSac2"/>
</dbReference>
<name>A0ABQ8KXC8_9APHY</name>
<gene>
    <name evidence="5" type="ORF">C8Q71DRAFT_736317</name>
</gene>